<feature type="region of interest" description="Disordered" evidence="1">
    <location>
        <begin position="120"/>
        <end position="144"/>
    </location>
</feature>
<evidence type="ECO:0000313" key="3">
    <source>
        <dbReference type="Proteomes" id="UP000054565"/>
    </source>
</evidence>
<dbReference type="AlphaFoldDB" id="A0A0J6YLZ5"/>
<proteinExistence type="predicted"/>
<dbReference type="Proteomes" id="UP000054565">
    <property type="component" value="Unassembled WGS sequence"/>
</dbReference>
<accession>A0A0J6YLZ5</accession>
<organism evidence="2 3">
    <name type="scientific">Coccidioides immitis RMSCC 2394</name>
    <dbReference type="NCBI Taxonomy" id="404692"/>
    <lineage>
        <taxon>Eukaryota</taxon>
        <taxon>Fungi</taxon>
        <taxon>Dikarya</taxon>
        <taxon>Ascomycota</taxon>
        <taxon>Pezizomycotina</taxon>
        <taxon>Eurotiomycetes</taxon>
        <taxon>Eurotiomycetidae</taxon>
        <taxon>Onygenales</taxon>
        <taxon>Onygenaceae</taxon>
        <taxon>Coccidioides</taxon>
    </lineage>
</organism>
<name>A0A0J6YLZ5_COCIT</name>
<gene>
    <name evidence="2" type="ORF">CIRG_07845</name>
</gene>
<reference evidence="3" key="1">
    <citation type="journal article" date="2010" name="Genome Res.">
        <title>Population genomic sequencing of Coccidioides fungi reveals recent hybridization and transposon control.</title>
        <authorList>
            <person name="Neafsey D.E."/>
            <person name="Barker B.M."/>
            <person name="Sharpton T.J."/>
            <person name="Stajich J.E."/>
            <person name="Park D.J."/>
            <person name="Whiston E."/>
            <person name="Hung C.-Y."/>
            <person name="McMahan C."/>
            <person name="White J."/>
            <person name="Sykes S."/>
            <person name="Heiman D."/>
            <person name="Young S."/>
            <person name="Zeng Q."/>
            <person name="Abouelleil A."/>
            <person name="Aftuck L."/>
            <person name="Bessette D."/>
            <person name="Brown A."/>
            <person name="FitzGerald M."/>
            <person name="Lui A."/>
            <person name="Macdonald J.P."/>
            <person name="Priest M."/>
            <person name="Orbach M.J."/>
            <person name="Galgiani J.N."/>
            <person name="Kirkland T.N."/>
            <person name="Cole G.T."/>
            <person name="Birren B.W."/>
            <person name="Henn M.R."/>
            <person name="Taylor J.W."/>
            <person name="Rounsley S.D."/>
        </authorList>
    </citation>
    <scope>NUCLEOTIDE SEQUENCE [LARGE SCALE GENOMIC DNA]</scope>
    <source>
        <strain evidence="3">RMSCC 2394</strain>
    </source>
</reference>
<sequence length="144" mass="15872">MVVGGGMEAKEILPSSYSVHTWYSITQTTDVPETSSSQRLHDARTKCLIFLHFWLDNLGPEVMLPRMGMSPGRIRLLLAGSKKKGGVQNLQATSKRVMRLSASNRGSGIERCMNENDQIPKTTLTNTPLVDPADPPWLSPTAIH</sequence>
<evidence type="ECO:0000313" key="2">
    <source>
        <dbReference type="EMBL" id="KMP08164.1"/>
    </source>
</evidence>
<evidence type="ECO:0000256" key="1">
    <source>
        <dbReference type="SAM" id="MobiDB-lite"/>
    </source>
</evidence>
<dbReference type="EMBL" id="DS028097">
    <property type="protein sequence ID" value="KMP08164.1"/>
    <property type="molecule type" value="Genomic_DNA"/>
</dbReference>
<protein>
    <submittedName>
        <fullName evidence="2">Uncharacterized protein</fullName>
    </submittedName>
</protein>